<dbReference type="InterPro" id="IPR025315">
    <property type="entry name" value="DUF4220"/>
</dbReference>
<reference evidence="1" key="1">
    <citation type="submission" date="2015-06" db="UniProtKB">
        <authorList>
            <consortium name="EnsemblPlants"/>
        </authorList>
    </citation>
    <scope>IDENTIFICATION</scope>
</reference>
<evidence type="ECO:0000313" key="1">
    <source>
        <dbReference type="EnsemblPlants" id="EMT12120"/>
    </source>
</evidence>
<name>M8BEJ4_AEGTA</name>
<dbReference type="Gene3D" id="2.40.70.10">
    <property type="entry name" value="Acid Proteases"/>
    <property type="match status" value="1"/>
</dbReference>
<sequence>MAAGGVSHLWREWGIQILVLLSFALQVLLLVFGGMRRRGLSTSLRVALWLAYLSADSTAIYTLGHLSITSGGSREHQLAAFWAPFLLLHLGGPYNVTAYALEDNRLWLRHLQTLVVQVLGAAYVLYKYMADSGTLLQLVSISMFVAGIVKYGERTWALKRANDNKSSSGKAVDPYELLRQDMGDDEILLRAHSQFAICKSGFDDTKVVMRPKPPDEDSPRLFPFYDEDIFKLVEMELSLMYDTLYTKAAVIHTWYGFCIHSISLVGTSAALCLFRLRLSRGDHAYNRVDVAISYILLAGALVLEVISACRAVLSSWTCCFVLRKAEDYSGSTRAAWLEGLHYYVLSSLRKPLKPANRRLWRGTIGQYNMLHLCTRDRTGLGSKLAAKIGQEDWWNKLHFSGTFCGSDSLSMQQLKGLLFKMIRQDGFAKLVGPLSTMTTRGSFILEQKQAFKGVAKWTVLNIELDESIVIWHIATDLFIWESKGGHEVELIEATRVLSNYMMFLLVAKPNMLPGRERRTVHLTPSRILETIWRVHILGDEDKSVRASPGSWNKCCVLKELFHHEGPNGSRITQAQREKLAETLFANWSYEGAQQLDSYPEVLEGSRDELYTCASNLAKQLLHLGRPDTLELIFSVWVEMMLYAADHCPRDSHARELSNGGEFITILWLLFSTKYGLDFEIVAFFCESFTTHVDLPKKKWFTYHPPIKEEIKEPIPAKKETILYNVDPVVPSAYIEKPPFPVRIKEHANVSTVVNKSYIRTPKPDEQIKVEPSIAMVKDLLEEDMDGHVIYFYEEAAIIAKPDKKDKHRLVIGMPVVSVKIGDHCYHGLCDIGASVSAIPYTLYQEIMNDIAPVEIEDIDVTIKLANIDTISPIGIVRDVEVLCGKIKYPTDFLVLGSPQDDLCLIIFGRPFLNSVNARIDYEKQTIGVSFGEESHEFNFPSLVESFMKKNCLVKMN</sequence>
<dbReference type="EnsemblPlants" id="EMT12120">
    <property type="protein sequence ID" value="EMT12120"/>
    <property type="gene ID" value="F775_22042"/>
</dbReference>
<dbReference type="Pfam" id="PF13968">
    <property type="entry name" value="DUF4220"/>
    <property type="match status" value="1"/>
</dbReference>
<protein>
    <submittedName>
        <fullName evidence="1">Uncharacterized protein</fullName>
    </submittedName>
</protein>
<accession>M8BEJ4</accession>
<dbReference type="InterPro" id="IPR021109">
    <property type="entry name" value="Peptidase_aspartic_dom_sf"/>
</dbReference>
<dbReference type="SUPFAM" id="SSF50630">
    <property type="entry name" value="Acid proteases"/>
    <property type="match status" value="1"/>
</dbReference>
<dbReference type="PANTHER" id="PTHR31325">
    <property type="entry name" value="OS01G0798800 PROTEIN-RELATED"/>
    <property type="match status" value="1"/>
</dbReference>
<dbReference type="ExpressionAtlas" id="M8BEJ4">
    <property type="expression patterns" value="baseline"/>
</dbReference>
<dbReference type="AlphaFoldDB" id="M8BEJ4"/>
<dbReference type="Pfam" id="PF04578">
    <property type="entry name" value="DUF594"/>
    <property type="match status" value="1"/>
</dbReference>
<proteinExistence type="predicted"/>
<organism evidence="1">
    <name type="scientific">Aegilops tauschii</name>
    <name type="common">Tausch's goatgrass</name>
    <name type="synonym">Aegilops squarrosa</name>
    <dbReference type="NCBI Taxonomy" id="37682"/>
    <lineage>
        <taxon>Eukaryota</taxon>
        <taxon>Viridiplantae</taxon>
        <taxon>Streptophyta</taxon>
        <taxon>Embryophyta</taxon>
        <taxon>Tracheophyta</taxon>
        <taxon>Spermatophyta</taxon>
        <taxon>Magnoliopsida</taxon>
        <taxon>Liliopsida</taxon>
        <taxon>Poales</taxon>
        <taxon>Poaceae</taxon>
        <taxon>BOP clade</taxon>
        <taxon>Pooideae</taxon>
        <taxon>Triticodae</taxon>
        <taxon>Triticeae</taxon>
        <taxon>Triticinae</taxon>
        <taxon>Aegilops</taxon>
    </lineage>
</organism>
<dbReference type="InterPro" id="IPR007658">
    <property type="entry name" value="DUF594"/>
</dbReference>
<dbReference type="CDD" id="cd00303">
    <property type="entry name" value="retropepsin_like"/>
    <property type="match status" value="1"/>
</dbReference>